<dbReference type="EC" id="3.6.1.63" evidence="3"/>
<dbReference type="SUPFAM" id="SSF51338">
    <property type="entry name" value="Composite domain of metallo-dependent hydrolases"/>
    <property type="match status" value="1"/>
</dbReference>
<evidence type="ECO:0000313" key="5">
    <source>
        <dbReference type="Proteomes" id="UP000619376"/>
    </source>
</evidence>
<dbReference type="GO" id="GO:0019700">
    <property type="term" value="P:organic phosphonate catabolic process"/>
    <property type="evidence" value="ECO:0007669"/>
    <property type="project" value="InterPro"/>
</dbReference>
<dbReference type="InterPro" id="IPR011059">
    <property type="entry name" value="Metal-dep_hydrolase_composite"/>
</dbReference>
<dbReference type="GO" id="GO:0016810">
    <property type="term" value="F:hydrolase activity, acting on carbon-nitrogen (but not peptide) bonds"/>
    <property type="evidence" value="ECO:0007669"/>
    <property type="project" value="InterPro"/>
</dbReference>
<evidence type="ECO:0000259" key="1">
    <source>
        <dbReference type="Pfam" id="PF07969"/>
    </source>
</evidence>
<dbReference type="InterPro" id="IPR013108">
    <property type="entry name" value="Amidohydro_3"/>
</dbReference>
<dbReference type="RefSeq" id="WP_184116222.1">
    <property type="nucleotide sequence ID" value="NZ_BNAJ01000022.1"/>
</dbReference>
<dbReference type="EMBL" id="JACHFK010000021">
    <property type="protein sequence ID" value="MBB5379150.1"/>
    <property type="molecule type" value="Genomic_DNA"/>
</dbReference>
<feature type="domain" description="Amidohydrolase 3" evidence="1">
    <location>
        <begin position="275"/>
        <end position="378"/>
    </location>
</feature>
<comment type="caution">
    <text evidence="3">The sequence shown here is derived from an EMBL/GenBank/DDBJ whole genome shotgun (WGS) entry which is preliminary data.</text>
</comment>
<accession>A0A7W8KJ64</accession>
<dbReference type="PIRSF" id="PIRSF038971">
    <property type="entry name" value="PhnM"/>
    <property type="match status" value="1"/>
</dbReference>
<reference evidence="2" key="4">
    <citation type="submission" date="2024-05" db="EMBL/GenBank/DDBJ databases">
        <authorList>
            <person name="Sun Q."/>
            <person name="Zhou Y."/>
        </authorList>
    </citation>
    <scope>NUCLEOTIDE SEQUENCE</scope>
    <source>
        <strain evidence="2">CGMCC 1.18437</strain>
    </source>
</reference>
<dbReference type="Gene3D" id="3.20.20.140">
    <property type="entry name" value="Metal-dependent hydrolases"/>
    <property type="match status" value="2"/>
</dbReference>
<dbReference type="SUPFAM" id="SSF51556">
    <property type="entry name" value="Metallo-dependent hydrolases"/>
    <property type="match status" value="1"/>
</dbReference>
<gene>
    <name evidence="2" type="ORF">GCM10017781_45810</name>
    <name evidence="3" type="ORF">HNQ07_004665</name>
</gene>
<dbReference type="InterPro" id="IPR051781">
    <property type="entry name" value="Metallo-dep_Hydrolase"/>
</dbReference>
<dbReference type="AlphaFoldDB" id="A0A7W8KJ64"/>
<evidence type="ECO:0000313" key="3">
    <source>
        <dbReference type="EMBL" id="MBB5379150.1"/>
    </source>
</evidence>
<dbReference type="NCBIfam" id="NF011987">
    <property type="entry name" value="PRK15446.2-3"/>
    <property type="match status" value="1"/>
</dbReference>
<keyword evidence="3" id="KW-0378">Hydrolase</keyword>
<dbReference type="NCBIfam" id="NF011988">
    <property type="entry name" value="PRK15446.2-4"/>
    <property type="match status" value="1"/>
</dbReference>
<proteinExistence type="predicted"/>
<reference evidence="3 4" key="3">
    <citation type="submission" date="2020-08" db="EMBL/GenBank/DDBJ databases">
        <title>Genomic Encyclopedia of Type Strains, Phase IV (KMG-IV): sequencing the most valuable type-strain genomes for metagenomic binning, comparative biology and taxonomic classification.</title>
        <authorList>
            <person name="Goeker M."/>
        </authorList>
    </citation>
    <scope>NUCLEOTIDE SEQUENCE [LARGE SCALE GENOMIC DNA]</scope>
    <source>
        <strain evidence="3 4">DSM 27521</strain>
    </source>
</reference>
<dbReference type="PANTHER" id="PTHR43135:SF3">
    <property type="entry name" value="ALPHA-D-RIBOSE 1-METHYLPHOSPHONATE 5-TRIPHOSPHATE DIPHOSPHATASE"/>
    <property type="match status" value="1"/>
</dbReference>
<protein>
    <submittedName>
        <fullName evidence="3">Alpha-D-ribose 1-methylphosphonate 5-triphosphate diphosphatase</fullName>
        <ecNumber evidence="3">3.6.1.63</ecNumber>
    </submittedName>
    <submittedName>
        <fullName evidence="2">Amidohydrolase</fullName>
    </submittedName>
</protein>
<dbReference type="Proteomes" id="UP000539473">
    <property type="component" value="Unassembled WGS sequence"/>
</dbReference>
<organism evidence="3 4">
    <name type="scientific">Deinococcus metalli</name>
    <dbReference type="NCBI Taxonomy" id="1141878"/>
    <lineage>
        <taxon>Bacteria</taxon>
        <taxon>Thermotogati</taxon>
        <taxon>Deinococcota</taxon>
        <taxon>Deinococci</taxon>
        <taxon>Deinococcales</taxon>
        <taxon>Deinococcaceae</taxon>
        <taxon>Deinococcus</taxon>
    </lineage>
</organism>
<dbReference type="InterPro" id="IPR012696">
    <property type="entry name" value="PhnM"/>
</dbReference>
<dbReference type="NCBIfam" id="NF011990">
    <property type="entry name" value="PRK15446.2-6"/>
    <property type="match status" value="1"/>
</dbReference>
<dbReference type="Proteomes" id="UP000619376">
    <property type="component" value="Unassembled WGS sequence"/>
</dbReference>
<dbReference type="Gene3D" id="2.30.40.10">
    <property type="entry name" value="Urease, subunit C, domain 1"/>
    <property type="match status" value="1"/>
</dbReference>
<sequence>MTALTTGWIENARLILPDAVIDGGAVLLEDGVIADLREGGAPAPALDARSMTLLPGLVDLHGDMIERELEPRPGTRFDHDLALIELDKRLAASGVTTAFASLSFADGLGLRSDSRAEGMIRDLARYRSELLVDHRVHARYEVSNTDAMLPLLALLDEGHVDLVSLMDHTPGQGQYRDMETYVAYTARWLGRPAEEVRALAHARLDAGPGEMWHLAQALSIAAHERGVALASHDDDTAEKVALLVALGVTISEFPVTLEAAVDATARGLSVFMGAPNALRGTSHSGNLSALDALEAGALHGLASDYSPMAMLHAAWRVAREGRCPWPAAIALVTDTPAAATGLGDRGRLEVGCRADLVLVEETPRPRVRMTVCAGRPVYHDGALAPQRVLAGG</sequence>
<dbReference type="PANTHER" id="PTHR43135">
    <property type="entry name" value="ALPHA-D-RIBOSE 1-METHYLPHOSPHONATE 5-TRIPHOSPHATE DIPHOSPHATASE"/>
    <property type="match status" value="1"/>
</dbReference>
<dbReference type="EMBL" id="BNAJ01000022">
    <property type="protein sequence ID" value="GHF64863.1"/>
    <property type="molecule type" value="Genomic_DNA"/>
</dbReference>
<dbReference type="Pfam" id="PF07969">
    <property type="entry name" value="Amidohydro_3"/>
    <property type="match status" value="1"/>
</dbReference>
<evidence type="ECO:0000313" key="4">
    <source>
        <dbReference type="Proteomes" id="UP000539473"/>
    </source>
</evidence>
<name>A0A7W8KJ64_9DEIO</name>
<evidence type="ECO:0000313" key="2">
    <source>
        <dbReference type="EMBL" id="GHF64863.1"/>
    </source>
</evidence>
<dbReference type="NCBIfam" id="NF011984">
    <property type="entry name" value="PRK15446.1-5"/>
    <property type="match status" value="1"/>
</dbReference>
<reference evidence="2" key="1">
    <citation type="journal article" date="2014" name="Int. J. Syst. Evol. Microbiol.">
        <title>Complete genome of a new Firmicutes species belonging to the dominant human colonic microbiota ('Ruminococcus bicirculans') reveals two chromosomes and a selective capacity to utilize plant glucans.</title>
        <authorList>
            <consortium name="NISC Comparative Sequencing Program"/>
            <person name="Wegmann U."/>
            <person name="Louis P."/>
            <person name="Goesmann A."/>
            <person name="Henrissat B."/>
            <person name="Duncan S.H."/>
            <person name="Flint H.J."/>
        </authorList>
    </citation>
    <scope>NUCLEOTIDE SEQUENCE</scope>
    <source>
        <strain evidence="2">CGMCC 1.18437</strain>
    </source>
</reference>
<keyword evidence="5" id="KW-1185">Reference proteome</keyword>
<reference evidence="5" key="2">
    <citation type="journal article" date="2019" name="Int. J. Syst. Evol. Microbiol.">
        <title>The Global Catalogue of Microorganisms (GCM) 10K type strain sequencing project: providing services to taxonomists for standard genome sequencing and annotation.</title>
        <authorList>
            <consortium name="The Broad Institute Genomics Platform"/>
            <consortium name="The Broad Institute Genome Sequencing Center for Infectious Disease"/>
            <person name="Wu L."/>
            <person name="Ma J."/>
        </authorList>
    </citation>
    <scope>NUCLEOTIDE SEQUENCE [LARGE SCALE GENOMIC DNA]</scope>
    <source>
        <strain evidence="5">CGMCC 1.18437</strain>
    </source>
</reference>
<dbReference type="InterPro" id="IPR032466">
    <property type="entry name" value="Metal_Hydrolase"/>
</dbReference>